<name>A0A7X2Z2C9_9BACL</name>
<protein>
    <submittedName>
        <fullName evidence="3">Helix-turn-helix domain-containing protein</fullName>
    </submittedName>
    <submittedName>
        <fullName evidence="4">Helix-turn-helix transcriptional regulator</fullName>
    </submittedName>
</protein>
<dbReference type="OrthoDB" id="2628559at2"/>
<keyword evidence="1" id="KW-0812">Transmembrane</keyword>
<keyword evidence="1" id="KW-1133">Transmembrane helix</keyword>
<sequence length="70" mass="7951">MKLRDAREAAGYTQESLVHKINESMSCTLRNYQNIEYGVGIPSVTLALLICSILHIDARDVDEWKLKSKN</sequence>
<dbReference type="KEGG" id="pwn:QNH46_02085"/>
<feature type="domain" description="HTH cro/C1-type" evidence="2">
    <location>
        <begin position="3"/>
        <end position="61"/>
    </location>
</feature>
<reference evidence="3 5" key="1">
    <citation type="submission" date="2019-11" db="EMBL/GenBank/DDBJ databases">
        <title>Draft genome sequences of five Paenibacillus species of dairy origin.</title>
        <authorList>
            <person name="Olajide A.M."/>
            <person name="Chen S."/>
            <person name="Lapointe G."/>
        </authorList>
    </citation>
    <scope>NUCLEOTIDE SEQUENCE [LARGE SCALE GENOMIC DNA]</scope>
    <source>
        <strain evidence="3 5">12CR55</strain>
    </source>
</reference>
<dbReference type="SMART" id="SM00530">
    <property type="entry name" value="HTH_XRE"/>
    <property type="match status" value="1"/>
</dbReference>
<dbReference type="Proteomes" id="UP001177943">
    <property type="component" value="Chromosome"/>
</dbReference>
<dbReference type="Pfam" id="PF01381">
    <property type="entry name" value="HTH_3"/>
    <property type="match status" value="1"/>
</dbReference>
<dbReference type="EMBL" id="CP126084">
    <property type="protein sequence ID" value="WHX49504.1"/>
    <property type="molecule type" value="Genomic_DNA"/>
</dbReference>
<reference evidence="4" key="2">
    <citation type="submission" date="2023-05" db="EMBL/GenBank/DDBJ databases">
        <title>Comparative genomics of Bacillaceae isolates and their secondary metabolite potential.</title>
        <authorList>
            <person name="Song L."/>
            <person name="Nielsen L.J."/>
            <person name="Mohite O."/>
            <person name="Xu X."/>
            <person name="Weber T."/>
            <person name="Kovacs A.T."/>
        </authorList>
    </citation>
    <scope>NUCLEOTIDE SEQUENCE</scope>
    <source>
        <strain evidence="4">B2_4</strain>
    </source>
</reference>
<evidence type="ECO:0000313" key="3">
    <source>
        <dbReference type="EMBL" id="MUG46205.1"/>
    </source>
</evidence>
<organism evidence="3 5">
    <name type="scientific">Paenibacillus woosongensis</name>
    <dbReference type="NCBI Taxonomy" id="307580"/>
    <lineage>
        <taxon>Bacteria</taxon>
        <taxon>Bacillati</taxon>
        <taxon>Bacillota</taxon>
        <taxon>Bacilli</taxon>
        <taxon>Bacillales</taxon>
        <taxon>Paenibacillaceae</taxon>
        <taxon>Paenibacillus</taxon>
    </lineage>
</organism>
<dbReference type="InterPro" id="IPR010982">
    <property type="entry name" value="Lambda_DNA-bd_dom_sf"/>
</dbReference>
<evidence type="ECO:0000259" key="2">
    <source>
        <dbReference type="PROSITE" id="PS50943"/>
    </source>
</evidence>
<evidence type="ECO:0000313" key="4">
    <source>
        <dbReference type="EMBL" id="WHX49504.1"/>
    </source>
</evidence>
<dbReference type="SUPFAM" id="SSF47413">
    <property type="entry name" value="lambda repressor-like DNA-binding domains"/>
    <property type="match status" value="1"/>
</dbReference>
<dbReference type="PROSITE" id="PS50943">
    <property type="entry name" value="HTH_CROC1"/>
    <property type="match status" value="1"/>
</dbReference>
<gene>
    <name evidence="3" type="ORF">GNP95_14525</name>
    <name evidence="4" type="ORF">QNH46_02085</name>
</gene>
<accession>A0A7X2Z2C9</accession>
<dbReference type="InterPro" id="IPR001387">
    <property type="entry name" value="Cro/C1-type_HTH"/>
</dbReference>
<dbReference type="RefSeq" id="WP_155611605.1">
    <property type="nucleotide sequence ID" value="NZ_CP126084.1"/>
</dbReference>
<dbReference type="EMBL" id="WNZW01000005">
    <property type="protein sequence ID" value="MUG46205.1"/>
    <property type="molecule type" value="Genomic_DNA"/>
</dbReference>
<evidence type="ECO:0000256" key="1">
    <source>
        <dbReference type="SAM" id="Phobius"/>
    </source>
</evidence>
<dbReference type="CDD" id="cd00093">
    <property type="entry name" value="HTH_XRE"/>
    <property type="match status" value="1"/>
</dbReference>
<dbReference type="Gene3D" id="1.10.260.40">
    <property type="entry name" value="lambda repressor-like DNA-binding domains"/>
    <property type="match status" value="1"/>
</dbReference>
<feature type="transmembrane region" description="Helical" evidence="1">
    <location>
        <begin position="35"/>
        <end position="56"/>
    </location>
</feature>
<keyword evidence="1" id="KW-0472">Membrane</keyword>
<dbReference type="Proteomes" id="UP000447876">
    <property type="component" value="Unassembled WGS sequence"/>
</dbReference>
<evidence type="ECO:0000313" key="5">
    <source>
        <dbReference type="Proteomes" id="UP000447876"/>
    </source>
</evidence>
<dbReference type="AlphaFoldDB" id="A0A7X2Z2C9"/>
<proteinExistence type="predicted"/>
<dbReference type="GO" id="GO:0003677">
    <property type="term" value="F:DNA binding"/>
    <property type="evidence" value="ECO:0007669"/>
    <property type="project" value="InterPro"/>
</dbReference>